<reference evidence="1 2" key="1">
    <citation type="submission" date="2023-05" db="EMBL/GenBank/DDBJ databases">
        <title>Draft genome of Paenibacillus sp. CCS26.</title>
        <authorList>
            <person name="Akita H."/>
            <person name="Shinto Y."/>
            <person name="Kimura Z."/>
        </authorList>
    </citation>
    <scope>NUCLEOTIDE SEQUENCE [LARGE SCALE GENOMIC DNA]</scope>
    <source>
        <strain evidence="1 2">CCS26</strain>
    </source>
</reference>
<dbReference type="RefSeq" id="WP_127492604.1">
    <property type="nucleotide sequence ID" value="NZ_BTCL01000019.1"/>
</dbReference>
<sequence length="62" mass="7632">MPYNYNDYHTVDQLHKMRQAELDHAIRSGRYVKYDSDLKKDRRKGFLTPLLHVMKPLTWRKR</sequence>
<gene>
    <name evidence="1" type="ORF">PghCCS26_45510</name>
</gene>
<dbReference type="EMBL" id="BTCL01000019">
    <property type="protein sequence ID" value="GMK47421.1"/>
    <property type="molecule type" value="Genomic_DNA"/>
</dbReference>
<comment type="caution">
    <text evidence="1">The sequence shown here is derived from an EMBL/GenBank/DDBJ whole genome shotgun (WGS) entry which is preliminary data.</text>
</comment>
<evidence type="ECO:0000313" key="2">
    <source>
        <dbReference type="Proteomes" id="UP001285921"/>
    </source>
</evidence>
<name>A0ABQ6NQQ2_9BACL</name>
<organism evidence="1 2">
    <name type="scientific">Paenibacillus glycanilyticus</name>
    <dbReference type="NCBI Taxonomy" id="126569"/>
    <lineage>
        <taxon>Bacteria</taxon>
        <taxon>Bacillati</taxon>
        <taxon>Bacillota</taxon>
        <taxon>Bacilli</taxon>
        <taxon>Bacillales</taxon>
        <taxon>Paenibacillaceae</taxon>
        <taxon>Paenibacillus</taxon>
    </lineage>
</organism>
<proteinExistence type="predicted"/>
<protein>
    <submittedName>
        <fullName evidence="1">Uncharacterized protein</fullName>
    </submittedName>
</protein>
<accession>A0ABQ6NQQ2</accession>
<keyword evidence="2" id="KW-1185">Reference proteome</keyword>
<evidence type="ECO:0000313" key="1">
    <source>
        <dbReference type="EMBL" id="GMK47421.1"/>
    </source>
</evidence>
<dbReference type="Proteomes" id="UP001285921">
    <property type="component" value="Unassembled WGS sequence"/>
</dbReference>